<proteinExistence type="predicted"/>
<evidence type="ECO:0000313" key="3">
    <source>
        <dbReference type="Proteomes" id="UP000298484"/>
    </source>
</evidence>
<protein>
    <submittedName>
        <fullName evidence="2">Uncharacterized protein</fullName>
    </submittedName>
</protein>
<dbReference type="EMBL" id="SRHY01000028">
    <property type="protein sequence ID" value="TFJ92133.1"/>
    <property type="molecule type" value="Genomic_DNA"/>
</dbReference>
<accession>A0A4Y9A8M5</accession>
<feature type="region of interest" description="Disordered" evidence="1">
    <location>
        <begin position="1"/>
        <end position="21"/>
    </location>
</feature>
<evidence type="ECO:0000313" key="2">
    <source>
        <dbReference type="EMBL" id="TFJ92133.1"/>
    </source>
</evidence>
<gene>
    <name evidence="2" type="ORF">E4U82_13715</name>
</gene>
<dbReference type="Proteomes" id="UP000298484">
    <property type="component" value="Unassembled WGS sequence"/>
</dbReference>
<reference evidence="2 3" key="1">
    <citation type="submission" date="2019-03" db="EMBL/GenBank/DDBJ databases">
        <title>Genome sequence of Lentibacillus salicampi ATCC BAA-719.</title>
        <authorList>
            <person name="Maclea K.S."/>
            <person name="Simoes Junior M."/>
        </authorList>
    </citation>
    <scope>NUCLEOTIDE SEQUENCE [LARGE SCALE GENOMIC DNA]</scope>
    <source>
        <strain evidence="2 3">ATCC BAA-719</strain>
    </source>
</reference>
<organism evidence="2 3">
    <name type="scientific">Lentibacillus salicampi</name>
    <dbReference type="NCBI Taxonomy" id="175306"/>
    <lineage>
        <taxon>Bacteria</taxon>
        <taxon>Bacillati</taxon>
        <taxon>Bacillota</taxon>
        <taxon>Bacilli</taxon>
        <taxon>Bacillales</taxon>
        <taxon>Bacillaceae</taxon>
        <taxon>Lentibacillus</taxon>
    </lineage>
</organism>
<comment type="caution">
    <text evidence="2">The sequence shown here is derived from an EMBL/GenBank/DDBJ whole genome shotgun (WGS) entry which is preliminary data.</text>
</comment>
<dbReference type="RefSeq" id="WP_135110740.1">
    <property type="nucleotide sequence ID" value="NZ_SRHY01000028.1"/>
</dbReference>
<evidence type="ECO:0000256" key="1">
    <source>
        <dbReference type="SAM" id="MobiDB-lite"/>
    </source>
</evidence>
<dbReference type="OrthoDB" id="9902927at2"/>
<name>A0A4Y9A8M5_9BACI</name>
<dbReference type="AlphaFoldDB" id="A0A4Y9A8M5"/>
<keyword evidence="3" id="KW-1185">Reference proteome</keyword>
<sequence length="208" mass="23577">MPRVGNTPGRLLRETNEQEGTIPGFTPQFFDKDGYPHEVRPDDPYPTGDYGMTEGGVWVPKKVSDDGTTLAQLTGSYVEEKVIDAVSVPAGEATEARLHNYKGERYAWFGIYIDVSNWSYRQMSTPFGNYYENGISYPVAEYESVSTDINYAPYLLIPQMSLYSSTEDLKASNLSEAIELYPKLDFHFRIVNHAEETATISVYVMRMY</sequence>